<gene>
    <name evidence="8 11" type="primary">pal</name>
    <name evidence="11" type="ORF">PRHACTZTBTEA_071</name>
</gene>
<keyword evidence="12" id="KW-1185">Reference proteome</keyword>
<dbReference type="InterPro" id="IPR006665">
    <property type="entry name" value="OmpA-like"/>
</dbReference>
<dbReference type="HAMAP" id="MF_02204">
    <property type="entry name" value="Pal"/>
    <property type="match status" value="1"/>
</dbReference>
<dbReference type="PANTHER" id="PTHR30329">
    <property type="entry name" value="STATOR ELEMENT OF FLAGELLAR MOTOR COMPLEX"/>
    <property type="match status" value="1"/>
</dbReference>
<dbReference type="InterPro" id="IPR050330">
    <property type="entry name" value="Bact_OuterMem_StrucFunc"/>
</dbReference>
<feature type="chain" id="PRO_5045594855" description="Peptidoglycan-associated lipoprotein" evidence="9">
    <location>
        <begin position="27"/>
        <end position="165"/>
    </location>
</feature>
<evidence type="ECO:0000256" key="6">
    <source>
        <dbReference type="ARBA" id="ARBA00023288"/>
    </source>
</evidence>
<comment type="function">
    <text evidence="8">Part of the Tol-Pal system, which plays a role in outer membrane invagination during cell division and is important for maintaining outer membrane integrity.</text>
</comment>
<reference evidence="11" key="1">
    <citation type="submission" date="2024-04" db="EMBL/GenBank/DDBJ databases">
        <authorList>
            <person name="Manzano-Marin A."/>
            <person name="Manzano-Marin A."/>
            <person name="Alejandro Manzano Marin A."/>
        </authorList>
    </citation>
    <scope>NUCLEOTIDE SEQUENCE [LARGE SCALE GENOMIC DNA]</scope>
    <source>
        <strain evidence="11">TABTEA</strain>
    </source>
</reference>
<keyword evidence="1 8" id="KW-0132">Cell division</keyword>
<dbReference type="PROSITE" id="PS01068">
    <property type="entry name" value="OMPA_1"/>
    <property type="match status" value="1"/>
</dbReference>
<comment type="similarity">
    <text evidence="8">Belongs to the Pal lipoprotein family.</text>
</comment>
<dbReference type="InterPro" id="IPR014169">
    <property type="entry name" value="Pal_lipo_C"/>
</dbReference>
<dbReference type="PRINTS" id="PR01021">
    <property type="entry name" value="OMPADOMAIN"/>
</dbReference>
<evidence type="ECO:0000256" key="2">
    <source>
        <dbReference type="ARBA" id="ARBA00022729"/>
    </source>
</evidence>
<dbReference type="NCBIfam" id="TIGR02802">
    <property type="entry name" value="Pal_lipo"/>
    <property type="match status" value="1"/>
</dbReference>
<accession>A0ABM9NNF4</accession>
<keyword evidence="6 8" id="KW-0449">Lipoprotein</keyword>
<dbReference type="PROSITE" id="PS51257">
    <property type="entry name" value="PROKAR_LIPOPROTEIN"/>
    <property type="match status" value="1"/>
</dbReference>
<evidence type="ECO:0000256" key="1">
    <source>
        <dbReference type="ARBA" id="ARBA00022618"/>
    </source>
</evidence>
<dbReference type="InterPro" id="IPR036737">
    <property type="entry name" value="OmpA-like_sf"/>
</dbReference>
<dbReference type="InterPro" id="IPR006664">
    <property type="entry name" value="OMP_bac"/>
</dbReference>
<dbReference type="RefSeq" id="WP_341765066.1">
    <property type="nucleotide sequence ID" value="NZ_OZ034688.1"/>
</dbReference>
<dbReference type="Pfam" id="PF00691">
    <property type="entry name" value="OmpA"/>
    <property type="match status" value="1"/>
</dbReference>
<keyword evidence="2 8" id="KW-0732">Signal</keyword>
<keyword evidence="7 8" id="KW-0131">Cell cycle</keyword>
<name>A0ABM9NNF4_9GAMM</name>
<dbReference type="EMBL" id="OZ034688">
    <property type="protein sequence ID" value="CAL1329007.1"/>
    <property type="molecule type" value="Genomic_DNA"/>
</dbReference>
<evidence type="ECO:0000259" key="10">
    <source>
        <dbReference type="PROSITE" id="PS51123"/>
    </source>
</evidence>
<evidence type="ECO:0000256" key="3">
    <source>
        <dbReference type="ARBA" id="ARBA00023136"/>
    </source>
</evidence>
<evidence type="ECO:0000256" key="4">
    <source>
        <dbReference type="ARBA" id="ARBA00023139"/>
    </source>
</evidence>
<organism evidence="11 12">
    <name type="scientific">Candidatus Providencia siddallii</name>
    <dbReference type="NCBI Taxonomy" id="1715285"/>
    <lineage>
        <taxon>Bacteria</taxon>
        <taxon>Pseudomonadati</taxon>
        <taxon>Pseudomonadota</taxon>
        <taxon>Gammaproteobacteria</taxon>
        <taxon>Enterobacterales</taxon>
        <taxon>Morganellaceae</taxon>
        <taxon>Providencia</taxon>
    </lineage>
</organism>
<feature type="signal peptide" evidence="9">
    <location>
        <begin position="1"/>
        <end position="26"/>
    </location>
</feature>
<dbReference type="Proteomes" id="UP001497533">
    <property type="component" value="Chromosome"/>
</dbReference>
<protein>
    <recommendedName>
        <fullName evidence="8">Peptidoglycan-associated lipoprotein</fullName>
        <shortName evidence="8">PAL</shortName>
    </recommendedName>
</protein>
<evidence type="ECO:0000313" key="12">
    <source>
        <dbReference type="Proteomes" id="UP001497533"/>
    </source>
</evidence>
<dbReference type="InterPro" id="IPR006690">
    <property type="entry name" value="OMPA-like_CS"/>
</dbReference>
<keyword evidence="5 8" id="KW-0998">Cell outer membrane</keyword>
<dbReference type="PROSITE" id="PS51123">
    <property type="entry name" value="OMPA_2"/>
    <property type="match status" value="1"/>
</dbReference>
<evidence type="ECO:0000313" key="11">
    <source>
        <dbReference type="EMBL" id="CAL1329007.1"/>
    </source>
</evidence>
<evidence type="ECO:0000256" key="7">
    <source>
        <dbReference type="ARBA" id="ARBA00023306"/>
    </source>
</evidence>
<comment type="subcellular location">
    <subcellularLocation>
        <location evidence="8">Cell outer membrane</location>
        <topology evidence="8">Lipid-anchor</topology>
    </subcellularLocation>
</comment>
<dbReference type="PANTHER" id="PTHR30329:SF21">
    <property type="entry name" value="LIPOPROTEIN YIAD-RELATED"/>
    <property type="match status" value="1"/>
</dbReference>
<keyword evidence="3 8" id="KW-0472">Membrane</keyword>
<dbReference type="InterPro" id="IPR039001">
    <property type="entry name" value="Pal"/>
</dbReference>
<dbReference type="Gene3D" id="3.30.1330.60">
    <property type="entry name" value="OmpA-like domain"/>
    <property type="match status" value="1"/>
</dbReference>
<proteinExistence type="inferred from homology"/>
<sequence>MHLKKILKSLVIVLPIIMFSSCTSNKNDEQDNIEPSTNQVDNVLPSKDSLHQQGEQLQQNNIIYFSFDKYNISQEYMNVLDNYIMFLRDNSSNVIIEGHADERGTPEYNIALGEKRANAVKLYLQSKGISNKQISIVSYGEEKPASLGSTEDDYAKNRRAVIVSQ</sequence>
<keyword evidence="4 8" id="KW-0564">Palmitate</keyword>
<dbReference type="SUPFAM" id="SSF103088">
    <property type="entry name" value="OmpA-like"/>
    <property type="match status" value="1"/>
</dbReference>
<evidence type="ECO:0000256" key="8">
    <source>
        <dbReference type="HAMAP-Rule" id="MF_02204"/>
    </source>
</evidence>
<dbReference type="CDD" id="cd07185">
    <property type="entry name" value="OmpA_C-like"/>
    <property type="match status" value="1"/>
</dbReference>
<feature type="domain" description="OmpA-like" evidence="10">
    <location>
        <begin position="52"/>
        <end position="165"/>
    </location>
</feature>
<comment type="subunit">
    <text evidence="8">The Tol-Pal system is composed of five core proteins: the inner membrane proteins TolA, TolQ and TolR, the periplasmic protein TolB and the outer membrane protein Pal. They form a network linking the inner and outer membranes and the peptidoglycan layer.</text>
</comment>
<evidence type="ECO:0000256" key="9">
    <source>
        <dbReference type="SAM" id="SignalP"/>
    </source>
</evidence>
<evidence type="ECO:0000256" key="5">
    <source>
        <dbReference type="ARBA" id="ARBA00023237"/>
    </source>
</evidence>